<feature type="region of interest" description="Disordered" evidence="1">
    <location>
        <begin position="37"/>
        <end position="70"/>
    </location>
</feature>
<dbReference type="OrthoDB" id="4851849at2759"/>
<reference evidence="2 3" key="2">
    <citation type="submission" date="2021-10" db="EMBL/GenBank/DDBJ databases">
        <authorList>
            <person name="Piombo E."/>
        </authorList>
    </citation>
    <scope>NUCLEOTIDE SEQUENCE [LARGE SCALE GENOMIC DNA]</scope>
</reference>
<dbReference type="EMBL" id="CABFNO020001298">
    <property type="protein sequence ID" value="CAG9977991.1"/>
    <property type="molecule type" value="Genomic_DNA"/>
</dbReference>
<dbReference type="AlphaFoldDB" id="A0A9N9U812"/>
<sequence length="267" mass="30067">MSEPHPKTGDCSPEPNEASALENDLVASCKALDLDCQPDNKSNNGSMDHSEEEPSKDSEEESSDGSDWSVDSSLELEFDASRPNVLGSPQGQCERCKKREASVLCFFCGTGSFCSPWCCEMSHEKGKHMCVPTEDTTAKKLLLAVGQDLPPNDPQTLDDYYLTPLTAPNRHEDLEMLLGIYRNLLTGFHISSPQLHQWKEAKQIFNNIVRLHNRYPTRAPAIQSFWLKNHGHVFLEEDKSEVLDFDAYLRANDTTFEQFIASLLCYM</sequence>
<reference evidence="3" key="1">
    <citation type="submission" date="2019-06" db="EMBL/GenBank/DDBJ databases">
        <authorList>
            <person name="Broberg M."/>
        </authorList>
    </citation>
    <scope>NUCLEOTIDE SEQUENCE [LARGE SCALE GENOMIC DNA]</scope>
</reference>
<accession>A0A9N9U812</accession>
<evidence type="ECO:0000256" key="1">
    <source>
        <dbReference type="SAM" id="MobiDB-lite"/>
    </source>
</evidence>
<keyword evidence="3" id="KW-1185">Reference proteome</keyword>
<gene>
    <name evidence="2" type="ORF">CBYS24578_00009027</name>
</gene>
<feature type="compositionally biased region" description="Basic and acidic residues" evidence="1">
    <location>
        <begin position="48"/>
        <end position="57"/>
    </location>
</feature>
<organism evidence="2 3">
    <name type="scientific">Clonostachys byssicola</name>
    <dbReference type="NCBI Taxonomy" id="160290"/>
    <lineage>
        <taxon>Eukaryota</taxon>
        <taxon>Fungi</taxon>
        <taxon>Dikarya</taxon>
        <taxon>Ascomycota</taxon>
        <taxon>Pezizomycotina</taxon>
        <taxon>Sordariomycetes</taxon>
        <taxon>Hypocreomycetidae</taxon>
        <taxon>Hypocreales</taxon>
        <taxon>Bionectriaceae</taxon>
        <taxon>Clonostachys</taxon>
    </lineage>
</organism>
<name>A0A9N9U812_9HYPO</name>
<comment type="caution">
    <text evidence="2">The sequence shown here is derived from an EMBL/GenBank/DDBJ whole genome shotgun (WGS) entry which is preliminary data.</text>
</comment>
<proteinExistence type="predicted"/>
<protein>
    <submittedName>
        <fullName evidence="2">Uncharacterized protein</fullName>
    </submittedName>
</protein>
<evidence type="ECO:0000313" key="2">
    <source>
        <dbReference type="EMBL" id="CAG9977991.1"/>
    </source>
</evidence>
<evidence type="ECO:0000313" key="3">
    <source>
        <dbReference type="Proteomes" id="UP000754883"/>
    </source>
</evidence>
<dbReference type="CDD" id="cd19757">
    <property type="entry name" value="Bbox1"/>
    <property type="match status" value="1"/>
</dbReference>
<dbReference type="Proteomes" id="UP000754883">
    <property type="component" value="Unassembled WGS sequence"/>
</dbReference>